<evidence type="ECO:0000259" key="5">
    <source>
        <dbReference type="Pfam" id="PF00389"/>
    </source>
</evidence>
<dbReference type="InterPro" id="IPR006140">
    <property type="entry name" value="D-isomer_DH_NAD-bd"/>
</dbReference>
<dbReference type="EMBL" id="JBHRSQ010000020">
    <property type="protein sequence ID" value="MFC2993293.1"/>
    <property type="molecule type" value="Genomic_DNA"/>
</dbReference>
<dbReference type="SUPFAM" id="SSF52283">
    <property type="entry name" value="Formate/glycerate dehydrogenase catalytic domain-like"/>
    <property type="match status" value="1"/>
</dbReference>
<sequence>MNAVILDAASLGPDIDLAPIRERVDSLAVHQQSSTPEAGERLQGARVAIVNKVVLDAPTLEALPDLKLICVLATGTNNIDMVAAERLGIVVKNVSAYGTPSVAQHTLMLMLTLANRLPLYQRDVAEGRWGQSDFFCLMNHGTLQLEGKHLVIVGQGVLGSRVAQLAEAFGMRVTFAARPGNEADDSRPSLAELAPVAHIISLHCPLSDATRHLINADLLASLRPGALLINCARGGIIDENAALAALRSGGLGGLGVDVLPEEPPRDGHPLIDALAEPLNLVVTPHNAWITPEARQKIVALTADNLRDWQAE</sequence>
<dbReference type="SUPFAM" id="SSF51735">
    <property type="entry name" value="NAD(P)-binding Rossmann-fold domains"/>
    <property type="match status" value="1"/>
</dbReference>
<dbReference type="PROSITE" id="PS00671">
    <property type="entry name" value="D_2_HYDROXYACID_DH_3"/>
    <property type="match status" value="1"/>
</dbReference>
<evidence type="ECO:0000256" key="1">
    <source>
        <dbReference type="ARBA" id="ARBA00005854"/>
    </source>
</evidence>
<keyword evidence="8" id="KW-1185">Reference proteome</keyword>
<dbReference type="CDD" id="cd12162">
    <property type="entry name" value="2-Hacid_dh_4"/>
    <property type="match status" value="1"/>
</dbReference>
<evidence type="ECO:0000259" key="6">
    <source>
        <dbReference type="Pfam" id="PF02826"/>
    </source>
</evidence>
<dbReference type="Gene3D" id="3.40.50.720">
    <property type="entry name" value="NAD(P)-binding Rossmann-like Domain"/>
    <property type="match status" value="2"/>
</dbReference>
<evidence type="ECO:0000313" key="8">
    <source>
        <dbReference type="Proteomes" id="UP001595386"/>
    </source>
</evidence>
<evidence type="ECO:0000313" key="7">
    <source>
        <dbReference type="EMBL" id="MFC2993293.1"/>
    </source>
</evidence>
<dbReference type="InterPro" id="IPR029753">
    <property type="entry name" value="D-isomer_DH_CS"/>
</dbReference>
<dbReference type="InterPro" id="IPR050418">
    <property type="entry name" value="D-iso_2-hydroxyacid_DH_PdxB"/>
</dbReference>
<feature type="domain" description="D-isomer specific 2-hydroxyacid dehydrogenase catalytic" evidence="5">
    <location>
        <begin position="14"/>
        <end position="309"/>
    </location>
</feature>
<dbReference type="Pfam" id="PF00389">
    <property type="entry name" value="2-Hacid_dh"/>
    <property type="match status" value="1"/>
</dbReference>
<dbReference type="InterPro" id="IPR036291">
    <property type="entry name" value="NAD(P)-bd_dom_sf"/>
</dbReference>
<feature type="domain" description="D-isomer specific 2-hydroxyacid dehydrogenase NAD-binding" evidence="6">
    <location>
        <begin position="107"/>
        <end position="287"/>
    </location>
</feature>
<accession>A0ABV7B991</accession>
<comment type="caution">
    <text evidence="7">The sequence shown here is derived from an EMBL/GenBank/DDBJ whole genome shotgun (WGS) entry which is preliminary data.</text>
</comment>
<evidence type="ECO:0000256" key="4">
    <source>
        <dbReference type="RuleBase" id="RU003719"/>
    </source>
</evidence>
<dbReference type="RefSeq" id="WP_379760775.1">
    <property type="nucleotide sequence ID" value="NZ_JBHRSQ010000020.1"/>
</dbReference>
<evidence type="ECO:0000256" key="3">
    <source>
        <dbReference type="ARBA" id="ARBA00023027"/>
    </source>
</evidence>
<dbReference type="InterPro" id="IPR006139">
    <property type="entry name" value="D-isomer_2_OHA_DH_cat_dom"/>
</dbReference>
<dbReference type="Proteomes" id="UP001595386">
    <property type="component" value="Unassembled WGS sequence"/>
</dbReference>
<proteinExistence type="inferred from homology"/>
<dbReference type="PANTHER" id="PTHR43761">
    <property type="entry name" value="D-ISOMER SPECIFIC 2-HYDROXYACID DEHYDROGENASE FAMILY PROTEIN (AFU_ORTHOLOGUE AFUA_1G13630)"/>
    <property type="match status" value="1"/>
</dbReference>
<dbReference type="PANTHER" id="PTHR43761:SF1">
    <property type="entry name" value="D-ISOMER SPECIFIC 2-HYDROXYACID DEHYDROGENASE CATALYTIC DOMAIN-CONTAINING PROTEIN-RELATED"/>
    <property type="match status" value="1"/>
</dbReference>
<protein>
    <submittedName>
        <fullName evidence="7">D-2-hydroxyacid dehydrogenase</fullName>
    </submittedName>
</protein>
<organism evidence="7 8">
    <name type="scientific">Halomonas tibetensis</name>
    <dbReference type="NCBI Taxonomy" id="2259590"/>
    <lineage>
        <taxon>Bacteria</taxon>
        <taxon>Pseudomonadati</taxon>
        <taxon>Pseudomonadota</taxon>
        <taxon>Gammaproteobacteria</taxon>
        <taxon>Oceanospirillales</taxon>
        <taxon>Halomonadaceae</taxon>
        <taxon>Halomonas</taxon>
    </lineage>
</organism>
<name>A0ABV7B991_9GAMM</name>
<evidence type="ECO:0000256" key="2">
    <source>
        <dbReference type="ARBA" id="ARBA00023002"/>
    </source>
</evidence>
<dbReference type="Pfam" id="PF02826">
    <property type="entry name" value="2-Hacid_dh_C"/>
    <property type="match status" value="1"/>
</dbReference>
<reference evidence="8" key="1">
    <citation type="journal article" date="2019" name="Int. J. Syst. Evol. Microbiol.">
        <title>The Global Catalogue of Microorganisms (GCM) 10K type strain sequencing project: providing services to taxonomists for standard genome sequencing and annotation.</title>
        <authorList>
            <consortium name="The Broad Institute Genomics Platform"/>
            <consortium name="The Broad Institute Genome Sequencing Center for Infectious Disease"/>
            <person name="Wu L."/>
            <person name="Ma J."/>
        </authorList>
    </citation>
    <scope>NUCLEOTIDE SEQUENCE [LARGE SCALE GENOMIC DNA]</scope>
    <source>
        <strain evidence="8">KCTC 52660</strain>
    </source>
</reference>
<keyword evidence="2 4" id="KW-0560">Oxidoreductase</keyword>
<keyword evidence="3" id="KW-0520">NAD</keyword>
<comment type="similarity">
    <text evidence="1 4">Belongs to the D-isomer specific 2-hydroxyacid dehydrogenase family.</text>
</comment>
<gene>
    <name evidence="7" type="ORF">ACFODV_14810</name>
</gene>